<feature type="signal peptide" evidence="2">
    <location>
        <begin position="1"/>
        <end position="23"/>
    </location>
</feature>
<feature type="chain" id="PRO_5002236782" evidence="2">
    <location>
        <begin position="24"/>
        <end position="166"/>
    </location>
</feature>
<reference evidence="3 4" key="1">
    <citation type="submission" date="2015-01" db="EMBL/GenBank/DDBJ databases">
        <title>The Genome Sequence of Exophiala spinifera CBS89968.</title>
        <authorList>
            <consortium name="The Broad Institute Genomics Platform"/>
            <person name="Cuomo C."/>
            <person name="de Hoog S."/>
            <person name="Gorbushina A."/>
            <person name="Stielow B."/>
            <person name="Teixiera M."/>
            <person name="Abouelleil A."/>
            <person name="Chapman S.B."/>
            <person name="Priest M."/>
            <person name="Young S.K."/>
            <person name="Wortman J."/>
            <person name="Nusbaum C."/>
            <person name="Birren B."/>
        </authorList>
    </citation>
    <scope>NUCLEOTIDE SEQUENCE [LARGE SCALE GENOMIC DNA]</scope>
    <source>
        <strain evidence="3 4">CBS 89968</strain>
    </source>
</reference>
<evidence type="ECO:0000256" key="2">
    <source>
        <dbReference type="SAM" id="SignalP"/>
    </source>
</evidence>
<dbReference type="Proteomes" id="UP000053328">
    <property type="component" value="Unassembled WGS sequence"/>
</dbReference>
<evidence type="ECO:0000313" key="3">
    <source>
        <dbReference type="EMBL" id="KIW10856.1"/>
    </source>
</evidence>
<dbReference type="HOGENOM" id="CLU_107227_0_0_1"/>
<dbReference type="EMBL" id="KN847499">
    <property type="protein sequence ID" value="KIW10856.1"/>
    <property type="molecule type" value="Genomic_DNA"/>
</dbReference>
<dbReference type="AlphaFoldDB" id="A0A0D1Y7G8"/>
<keyword evidence="2" id="KW-0732">Signal</keyword>
<dbReference type="GeneID" id="27337238"/>
<keyword evidence="4" id="KW-1185">Reference proteome</keyword>
<name>A0A0D1Y7G8_9EURO</name>
<protein>
    <submittedName>
        <fullName evidence="3">Uncharacterized protein</fullName>
    </submittedName>
</protein>
<dbReference type="OrthoDB" id="10440602at2759"/>
<dbReference type="RefSeq" id="XP_016231072.1">
    <property type="nucleotide sequence ID" value="XM_016384470.1"/>
</dbReference>
<evidence type="ECO:0000256" key="1">
    <source>
        <dbReference type="SAM" id="MobiDB-lite"/>
    </source>
</evidence>
<feature type="compositionally biased region" description="Acidic residues" evidence="1">
    <location>
        <begin position="140"/>
        <end position="151"/>
    </location>
</feature>
<gene>
    <name evidence="3" type="ORF">PV08_10155</name>
</gene>
<evidence type="ECO:0000313" key="4">
    <source>
        <dbReference type="Proteomes" id="UP000053328"/>
    </source>
</evidence>
<organism evidence="3 4">
    <name type="scientific">Exophiala spinifera</name>
    <dbReference type="NCBI Taxonomy" id="91928"/>
    <lineage>
        <taxon>Eukaryota</taxon>
        <taxon>Fungi</taxon>
        <taxon>Dikarya</taxon>
        <taxon>Ascomycota</taxon>
        <taxon>Pezizomycotina</taxon>
        <taxon>Eurotiomycetes</taxon>
        <taxon>Chaetothyriomycetidae</taxon>
        <taxon>Chaetothyriales</taxon>
        <taxon>Herpotrichiellaceae</taxon>
        <taxon>Exophiala</taxon>
    </lineage>
</organism>
<dbReference type="VEuPathDB" id="FungiDB:PV08_10155"/>
<proteinExistence type="predicted"/>
<accession>A0A0D1Y7G8</accession>
<feature type="region of interest" description="Disordered" evidence="1">
    <location>
        <begin position="134"/>
        <end position="166"/>
    </location>
</feature>
<sequence length="166" mass="17889">MALRVHLVLLSVLFFAITTTVFSAVVPVVPATSDDTDQASLNRLLNPPPTVDSLQCKASTQRMRCYGGPLVTIQVCASQCSCEGGRISCSRFSHCDDSSMDTFCGSLCSCGLAPGVKSGSGVKKDIISHRYSTTRKSYPDDDDDLENDDELPVTGRGKRVASYLER</sequence>